<dbReference type="Proteomes" id="UP000184609">
    <property type="component" value="Unassembled WGS sequence"/>
</dbReference>
<proteinExistence type="predicted"/>
<name>A0A1M7ZHK5_9BACT</name>
<evidence type="ECO:0000259" key="2">
    <source>
        <dbReference type="Pfam" id="PF14129"/>
    </source>
</evidence>
<accession>A0A1M7ZHK5</accession>
<dbReference type="Pfam" id="PF14129">
    <property type="entry name" value="DUF4296"/>
    <property type="match status" value="1"/>
</dbReference>
<evidence type="ECO:0000313" key="3">
    <source>
        <dbReference type="EMBL" id="SHO64156.1"/>
    </source>
</evidence>
<feature type="signal peptide" evidence="1">
    <location>
        <begin position="1"/>
        <end position="21"/>
    </location>
</feature>
<sequence length="116" mass="13298">MKRLFAITCSFLLLFSCNNQDTPKNLLSEDKMVSVLADIHLTEGIASAMPVSYDSSQVLYTLLEKDVFVKHQVSDSLFTESMRYYLQYPGIMDKIYARVIDTLVVWETTPMSEENN</sequence>
<dbReference type="AlphaFoldDB" id="A0A1M7ZHK5"/>
<evidence type="ECO:0000313" key="4">
    <source>
        <dbReference type="Proteomes" id="UP000184609"/>
    </source>
</evidence>
<dbReference type="STRING" id="1073327.SAMN04488108_3260"/>
<dbReference type="EMBL" id="FRXN01000005">
    <property type="protein sequence ID" value="SHO64156.1"/>
    <property type="molecule type" value="Genomic_DNA"/>
</dbReference>
<dbReference type="OrthoDB" id="981921at2"/>
<keyword evidence="1" id="KW-0732">Signal</keyword>
<gene>
    <name evidence="3" type="ORF">SAMN04488108_3260</name>
</gene>
<feature type="domain" description="DUF4296" evidence="2">
    <location>
        <begin position="23"/>
        <end position="104"/>
    </location>
</feature>
<dbReference type="PROSITE" id="PS51257">
    <property type="entry name" value="PROKAR_LIPOPROTEIN"/>
    <property type="match status" value="1"/>
</dbReference>
<evidence type="ECO:0000256" key="1">
    <source>
        <dbReference type="SAM" id="SignalP"/>
    </source>
</evidence>
<dbReference type="RefSeq" id="WP_073572888.1">
    <property type="nucleotide sequence ID" value="NZ_FRXN01000005.1"/>
</dbReference>
<feature type="chain" id="PRO_5009929991" description="DUF4296 domain-containing protein" evidence="1">
    <location>
        <begin position="22"/>
        <end position="116"/>
    </location>
</feature>
<keyword evidence="4" id="KW-1185">Reference proteome</keyword>
<dbReference type="InterPro" id="IPR025381">
    <property type="entry name" value="DUF4296"/>
</dbReference>
<reference evidence="4" key="1">
    <citation type="submission" date="2016-12" db="EMBL/GenBank/DDBJ databases">
        <authorList>
            <person name="Varghese N."/>
            <person name="Submissions S."/>
        </authorList>
    </citation>
    <scope>NUCLEOTIDE SEQUENCE [LARGE SCALE GENOMIC DNA]</scope>
    <source>
        <strain evidence="4">DSM 25035</strain>
    </source>
</reference>
<protein>
    <recommendedName>
        <fullName evidence="2">DUF4296 domain-containing protein</fullName>
    </recommendedName>
</protein>
<organism evidence="3 4">
    <name type="scientific">Algoriphagus zhangzhouensis</name>
    <dbReference type="NCBI Taxonomy" id="1073327"/>
    <lineage>
        <taxon>Bacteria</taxon>
        <taxon>Pseudomonadati</taxon>
        <taxon>Bacteroidota</taxon>
        <taxon>Cytophagia</taxon>
        <taxon>Cytophagales</taxon>
        <taxon>Cyclobacteriaceae</taxon>
        <taxon>Algoriphagus</taxon>
    </lineage>
</organism>